<dbReference type="InterPro" id="IPR051077">
    <property type="entry name" value="Ca-dependent_lectin"/>
</dbReference>
<keyword evidence="5" id="KW-0272">Extracellular matrix</keyword>
<feature type="region of interest" description="Disordered" evidence="18">
    <location>
        <begin position="71"/>
        <end position="150"/>
    </location>
</feature>
<evidence type="ECO:0000256" key="6">
    <source>
        <dbReference type="ARBA" id="ARBA00022713"/>
    </source>
</evidence>
<feature type="domain" description="C-type lectin" evidence="19">
    <location>
        <begin position="193"/>
        <end position="292"/>
    </location>
</feature>
<dbReference type="PANTHER" id="PTHR24024:SF13">
    <property type="entry name" value="PULMONARY SURFACTANT-ASSOCIATED PROTEIN A1"/>
    <property type="match status" value="1"/>
</dbReference>
<dbReference type="Pfam" id="PF00059">
    <property type="entry name" value="Lectin_C"/>
    <property type="match status" value="1"/>
</dbReference>
<dbReference type="GO" id="GO:0046872">
    <property type="term" value="F:metal ion binding"/>
    <property type="evidence" value="ECO:0007669"/>
    <property type="project" value="UniProtKB-KW"/>
</dbReference>
<feature type="compositionally biased region" description="Pro residues" evidence="18">
    <location>
        <begin position="104"/>
        <end position="115"/>
    </location>
</feature>
<evidence type="ECO:0000256" key="2">
    <source>
        <dbReference type="ARBA" id="ARBA00004498"/>
    </source>
</evidence>
<evidence type="ECO:0000256" key="13">
    <source>
        <dbReference type="ARBA" id="ARBA00023180"/>
    </source>
</evidence>
<evidence type="ECO:0000256" key="7">
    <source>
        <dbReference type="ARBA" id="ARBA00022723"/>
    </source>
</evidence>
<evidence type="ECO:0000313" key="21">
    <source>
        <dbReference type="Proteomes" id="UP000770717"/>
    </source>
</evidence>
<evidence type="ECO:0000256" key="14">
    <source>
        <dbReference type="ARBA" id="ARBA00037480"/>
    </source>
</evidence>
<keyword evidence="13" id="KW-0325">Glycoprotein</keyword>
<evidence type="ECO:0000256" key="3">
    <source>
        <dbReference type="ARBA" id="ARBA00022439"/>
    </source>
</evidence>
<dbReference type="InterPro" id="IPR001304">
    <property type="entry name" value="C-type_lectin-like"/>
</dbReference>
<evidence type="ECO:0000256" key="8">
    <source>
        <dbReference type="ARBA" id="ARBA00022729"/>
    </source>
</evidence>
<evidence type="ECO:0000259" key="19">
    <source>
        <dbReference type="PROSITE" id="PS50041"/>
    </source>
</evidence>
<dbReference type="PANTHER" id="PTHR24024">
    <property type="entry name" value="PULMONARY SURFACTANT-ASSOCIATED PROTEIN A"/>
    <property type="match status" value="1"/>
</dbReference>
<dbReference type="Proteomes" id="UP000770717">
    <property type="component" value="Unassembled WGS sequence"/>
</dbReference>
<dbReference type="SUPFAM" id="SSF56436">
    <property type="entry name" value="C-type lectin-like"/>
    <property type="match status" value="1"/>
</dbReference>
<evidence type="ECO:0000256" key="10">
    <source>
        <dbReference type="ARBA" id="ARBA00022837"/>
    </source>
</evidence>
<dbReference type="PROSITE" id="PS50041">
    <property type="entry name" value="C_TYPE_LECTIN_2"/>
    <property type="match status" value="1"/>
</dbReference>
<dbReference type="EMBL" id="WNTK01000367">
    <property type="protein sequence ID" value="KAG9470061.1"/>
    <property type="molecule type" value="Genomic_DNA"/>
</dbReference>
<dbReference type="Gene3D" id="3.10.100.10">
    <property type="entry name" value="Mannose-Binding Protein A, subunit A"/>
    <property type="match status" value="1"/>
</dbReference>
<reference evidence="20" key="1">
    <citation type="thesis" date="2020" institute="ProQuest LLC" country="789 East Eisenhower Parkway, Ann Arbor, MI, USA">
        <title>Comparative Genomics and Chromosome Evolution.</title>
        <authorList>
            <person name="Mudd A.B."/>
        </authorList>
    </citation>
    <scope>NUCLEOTIDE SEQUENCE</scope>
    <source>
        <strain evidence="20">HN-11 Male</strain>
        <tissue evidence="20">Kidney and liver</tissue>
    </source>
</reference>
<accession>A0A8J6JUJ2</accession>
<comment type="subunit">
    <text evidence="16">Oligomeric complex of 6 set of homotrimers.</text>
</comment>
<gene>
    <name evidence="20" type="ORF">GDO78_018993</name>
</gene>
<dbReference type="PROSITE" id="PS00615">
    <property type="entry name" value="C_TYPE_LECTIN_1"/>
    <property type="match status" value="1"/>
</dbReference>
<dbReference type="GO" id="GO:0030246">
    <property type="term" value="F:carbohydrate binding"/>
    <property type="evidence" value="ECO:0007669"/>
    <property type="project" value="UniProtKB-KW"/>
</dbReference>
<keyword evidence="21" id="KW-1185">Reference proteome</keyword>
<dbReference type="InterPro" id="IPR016187">
    <property type="entry name" value="CTDL_fold"/>
</dbReference>
<sequence length="293" mass="30997">MTARAREERAGPRDKPHRLGHSPQPPGTIYSSPAQGTAAEGLPRKMCLQSSLSLLVTVTLVTCYAQSSDICSGAPGIPGTPGENGLPGRDGRDGMKGDTGIPGPMGPPGGQPGPPGRDGLNGPAGAPGVQGIKGEQGAIGPPGTPASSDKQLQLQLAYMNKRIKKLEGVLFLDEKIQPVDDKILATNGKSVDFKTTKDTCENAGGSVATPMNEAENSGILKIVKQYNTYAYLGIIEGAKPGDFHYLDGRPVNYTNWKRNEPGGKGKENCIEMYTDGKWNDKACNQYRLTVCEF</sequence>
<evidence type="ECO:0000256" key="9">
    <source>
        <dbReference type="ARBA" id="ARBA00022734"/>
    </source>
</evidence>
<evidence type="ECO:0000256" key="1">
    <source>
        <dbReference type="ARBA" id="ARBA00004364"/>
    </source>
</evidence>
<keyword evidence="6" id="KW-0305">Gaseous exchange</keyword>
<keyword evidence="8" id="KW-0732">Signal</keyword>
<dbReference type="OrthoDB" id="7357196at2759"/>
<proteinExistence type="inferred from homology"/>
<protein>
    <recommendedName>
        <fullName evidence="17">Pulmonary surfactant-associated protein A</fullName>
    </recommendedName>
</protein>
<evidence type="ECO:0000256" key="5">
    <source>
        <dbReference type="ARBA" id="ARBA00022530"/>
    </source>
</evidence>
<feature type="region of interest" description="Disordered" evidence="18">
    <location>
        <begin position="1"/>
        <end position="37"/>
    </location>
</feature>
<dbReference type="GO" id="GO:0005581">
    <property type="term" value="C:collagen trimer"/>
    <property type="evidence" value="ECO:0007669"/>
    <property type="project" value="UniProtKB-KW"/>
</dbReference>
<comment type="caution">
    <text evidence="20">The sequence shown here is derived from an EMBL/GenBank/DDBJ whole genome shotgun (WGS) entry which is preliminary data.</text>
</comment>
<dbReference type="GO" id="GO:0005615">
    <property type="term" value="C:extracellular space"/>
    <property type="evidence" value="ECO:0007669"/>
    <property type="project" value="TreeGrafter"/>
</dbReference>
<dbReference type="AlphaFoldDB" id="A0A8J6JUJ2"/>
<evidence type="ECO:0000256" key="18">
    <source>
        <dbReference type="SAM" id="MobiDB-lite"/>
    </source>
</evidence>
<evidence type="ECO:0000256" key="15">
    <source>
        <dbReference type="ARBA" id="ARBA00038230"/>
    </source>
</evidence>
<keyword evidence="7" id="KW-0479">Metal-binding</keyword>
<dbReference type="GO" id="GO:0007585">
    <property type="term" value="P:respiratory gaseous exchange by respiratory system"/>
    <property type="evidence" value="ECO:0007669"/>
    <property type="project" value="UniProtKB-KW"/>
</dbReference>
<keyword evidence="10" id="KW-0106">Calcium</keyword>
<dbReference type="GO" id="GO:0005771">
    <property type="term" value="C:multivesicular body"/>
    <property type="evidence" value="ECO:0007669"/>
    <property type="project" value="TreeGrafter"/>
</dbReference>
<organism evidence="20 21">
    <name type="scientific">Eleutherodactylus coqui</name>
    <name type="common">Puerto Rican coqui</name>
    <dbReference type="NCBI Taxonomy" id="57060"/>
    <lineage>
        <taxon>Eukaryota</taxon>
        <taxon>Metazoa</taxon>
        <taxon>Chordata</taxon>
        <taxon>Craniata</taxon>
        <taxon>Vertebrata</taxon>
        <taxon>Euteleostomi</taxon>
        <taxon>Amphibia</taxon>
        <taxon>Batrachia</taxon>
        <taxon>Anura</taxon>
        <taxon>Neobatrachia</taxon>
        <taxon>Hyloidea</taxon>
        <taxon>Eleutherodactylidae</taxon>
        <taxon>Eleutherodactylinae</taxon>
        <taxon>Eleutherodactylus</taxon>
        <taxon>Eleutherodactylus</taxon>
    </lineage>
</organism>
<dbReference type="InterPro" id="IPR016186">
    <property type="entry name" value="C-type_lectin-like/link_sf"/>
</dbReference>
<name>A0A8J6JUJ2_ELECQ</name>
<comment type="subcellular location">
    <subcellularLocation>
        <location evidence="2">Secreted</location>
        <location evidence="2">Extracellular space</location>
        <location evidence="2">Extracellular matrix</location>
    </subcellularLocation>
    <subcellularLocation>
        <location evidence="1">Secreted</location>
        <location evidence="1">Extracellular space</location>
        <location evidence="1">Surface film</location>
    </subcellularLocation>
</comment>
<keyword evidence="4" id="KW-0964">Secreted</keyword>
<evidence type="ECO:0000256" key="17">
    <source>
        <dbReference type="ARBA" id="ARBA00041095"/>
    </source>
</evidence>
<keyword evidence="3" id="KW-0767">Surface film</keyword>
<evidence type="ECO:0000313" key="20">
    <source>
        <dbReference type="EMBL" id="KAG9470061.1"/>
    </source>
</evidence>
<keyword evidence="9" id="KW-0430">Lectin</keyword>
<evidence type="ECO:0000256" key="16">
    <source>
        <dbReference type="ARBA" id="ARBA00038763"/>
    </source>
</evidence>
<evidence type="ECO:0000256" key="11">
    <source>
        <dbReference type="ARBA" id="ARBA00023119"/>
    </source>
</evidence>
<feature type="compositionally biased region" description="Basic and acidic residues" evidence="18">
    <location>
        <begin position="1"/>
        <end position="14"/>
    </location>
</feature>
<dbReference type="InterPro" id="IPR018378">
    <property type="entry name" value="C-type_lectin_CS"/>
</dbReference>
<keyword evidence="11" id="KW-0176">Collagen</keyword>
<evidence type="ECO:0000256" key="12">
    <source>
        <dbReference type="ARBA" id="ARBA00023157"/>
    </source>
</evidence>
<keyword evidence="12" id="KW-1015">Disulfide bond</keyword>
<comment type="similarity">
    <text evidence="15">Belongs to the SFTPA family.</text>
</comment>
<evidence type="ECO:0000256" key="4">
    <source>
        <dbReference type="ARBA" id="ARBA00022525"/>
    </source>
</evidence>
<dbReference type="SMART" id="SM00034">
    <property type="entry name" value="CLECT"/>
    <property type="match status" value="1"/>
</dbReference>
<comment type="function">
    <text evidence="14">In presence of calcium ions, it binds to surfactant phospholipids and contributes to lower the surface tension at the air-liquid interface in the alveoli of the mammalian lung and is essential for normal respiration. Enhances the expression of MYO18A/SP-R210 on alveolar macrophages.</text>
</comment>